<feature type="compositionally biased region" description="Basic and acidic residues" evidence="2">
    <location>
        <begin position="696"/>
        <end position="706"/>
    </location>
</feature>
<proteinExistence type="inferred from homology"/>
<comment type="catalytic activity">
    <reaction evidence="1">
        <text>Thiol-dependent hydrolysis of ester, thioester, amide, peptide and isopeptide bonds formed by the C-terminal Gly of ubiquitin (a 76-residue protein attached to proteins as an intracellular targeting signal).</text>
        <dbReference type="EC" id="3.4.19.12"/>
    </reaction>
</comment>
<dbReference type="InterPro" id="IPR050164">
    <property type="entry name" value="Peptidase_C19"/>
</dbReference>
<keyword evidence="1" id="KW-0378">Hydrolase</keyword>
<feature type="domain" description="USP" evidence="3">
    <location>
        <begin position="37"/>
        <end position="739"/>
    </location>
</feature>
<feature type="compositionally biased region" description="Polar residues" evidence="2">
    <location>
        <begin position="353"/>
        <end position="364"/>
    </location>
</feature>
<feature type="region of interest" description="Disordered" evidence="2">
    <location>
        <begin position="685"/>
        <end position="706"/>
    </location>
</feature>
<dbReference type="InterPro" id="IPR028889">
    <property type="entry name" value="USP"/>
</dbReference>
<evidence type="ECO:0000256" key="2">
    <source>
        <dbReference type="SAM" id="MobiDB-lite"/>
    </source>
</evidence>
<dbReference type="InterPro" id="IPR001394">
    <property type="entry name" value="Peptidase_C19_UCH"/>
</dbReference>
<accession>A0A4S2MIB3</accession>
<dbReference type="GO" id="GO:0016579">
    <property type="term" value="P:protein deubiquitination"/>
    <property type="evidence" value="ECO:0007669"/>
    <property type="project" value="InterPro"/>
</dbReference>
<dbReference type="GO" id="GO:0006508">
    <property type="term" value="P:proteolysis"/>
    <property type="evidence" value="ECO:0007669"/>
    <property type="project" value="UniProtKB-KW"/>
</dbReference>
<dbReference type="PROSITE" id="PS00972">
    <property type="entry name" value="USP_1"/>
    <property type="match status" value="1"/>
</dbReference>
<dbReference type="PROSITE" id="PS50235">
    <property type="entry name" value="USP_3"/>
    <property type="match status" value="1"/>
</dbReference>
<name>A0A4S2MIB3_OPIFE</name>
<feature type="region of interest" description="Disordered" evidence="2">
    <location>
        <begin position="243"/>
        <end position="387"/>
    </location>
</feature>
<organism evidence="4 5">
    <name type="scientific">Opisthorchis felineus</name>
    <dbReference type="NCBI Taxonomy" id="147828"/>
    <lineage>
        <taxon>Eukaryota</taxon>
        <taxon>Metazoa</taxon>
        <taxon>Spiralia</taxon>
        <taxon>Lophotrochozoa</taxon>
        <taxon>Platyhelminthes</taxon>
        <taxon>Trematoda</taxon>
        <taxon>Digenea</taxon>
        <taxon>Opisthorchiida</taxon>
        <taxon>Opisthorchiata</taxon>
        <taxon>Opisthorchiidae</taxon>
        <taxon>Opisthorchis</taxon>
    </lineage>
</organism>
<dbReference type="InterPro" id="IPR038765">
    <property type="entry name" value="Papain-like_cys_pep_sf"/>
</dbReference>
<dbReference type="EMBL" id="SJOL01002036">
    <property type="protein sequence ID" value="TGZ74208.1"/>
    <property type="molecule type" value="Genomic_DNA"/>
</dbReference>
<reference evidence="4 5" key="1">
    <citation type="journal article" date="2019" name="BMC Genomics">
        <title>New insights from Opisthorchis felineus genome: update on genomics of the epidemiologically important liver flukes.</title>
        <authorList>
            <person name="Ershov N.I."/>
            <person name="Mordvinov V.A."/>
            <person name="Prokhortchouk E.B."/>
            <person name="Pakharukova M.Y."/>
            <person name="Gunbin K.V."/>
            <person name="Ustyantsev K."/>
            <person name="Genaev M.A."/>
            <person name="Blinov A.G."/>
            <person name="Mazur A."/>
            <person name="Boulygina E."/>
            <person name="Tsygankova S."/>
            <person name="Khrameeva E."/>
            <person name="Chekanov N."/>
            <person name="Fan G."/>
            <person name="Xiao A."/>
            <person name="Zhang H."/>
            <person name="Xu X."/>
            <person name="Yang H."/>
            <person name="Solovyev V."/>
            <person name="Lee S.M."/>
            <person name="Liu X."/>
            <person name="Afonnikov D.A."/>
            <person name="Skryabin K.G."/>
        </authorList>
    </citation>
    <scope>NUCLEOTIDE SEQUENCE [LARGE SCALE GENOMIC DNA]</scope>
    <source>
        <strain evidence="4">AK-0245</strain>
        <tissue evidence="4">Whole organism</tissue>
    </source>
</reference>
<dbReference type="PANTHER" id="PTHR24006:SF781">
    <property type="entry name" value="LD34905P"/>
    <property type="match status" value="1"/>
</dbReference>
<feature type="compositionally biased region" description="Basic residues" evidence="2">
    <location>
        <begin position="263"/>
        <end position="280"/>
    </location>
</feature>
<dbReference type="Gene3D" id="3.90.70.10">
    <property type="entry name" value="Cysteine proteinases"/>
    <property type="match status" value="2"/>
</dbReference>
<dbReference type="Proteomes" id="UP000308267">
    <property type="component" value="Unassembled WGS sequence"/>
</dbReference>
<dbReference type="OrthoDB" id="2020758at2759"/>
<comment type="caution">
    <text evidence="4">The sequence shown here is derived from an EMBL/GenBank/DDBJ whole genome shotgun (WGS) entry which is preliminary data.</text>
</comment>
<keyword evidence="1" id="KW-0645">Protease</keyword>
<dbReference type="EC" id="3.4.19.12" evidence="1"/>
<evidence type="ECO:0000313" key="4">
    <source>
        <dbReference type="EMBL" id="TGZ74208.1"/>
    </source>
</evidence>
<keyword evidence="5" id="KW-1185">Reference proteome</keyword>
<feature type="compositionally biased region" description="Basic and acidic residues" evidence="2">
    <location>
        <begin position="248"/>
        <end position="262"/>
    </location>
</feature>
<evidence type="ECO:0000313" key="5">
    <source>
        <dbReference type="Proteomes" id="UP000308267"/>
    </source>
</evidence>
<dbReference type="GO" id="GO:0005634">
    <property type="term" value="C:nucleus"/>
    <property type="evidence" value="ECO:0007669"/>
    <property type="project" value="TreeGrafter"/>
</dbReference>
<gene>
    <name evidence="4" type="ORF">CRM22_001061</name>
</gene>
<dbReference type="PROSITE" id="PS00973">
    <property type="entry name" value="USP_2"/>
    <property type="match status" value="1"/>
</dbReference>
<evidence type="ECO:0000256" key="1">
    <source>
        <dbReference type="RuleBase" id="RU366025"/>
    </source>
</evidence>
<protein>
    <recommendedName>
        <fullName evidence="1">Ubiquitin carboxyl-terminal hydrolase</fullName>
        <ecNumber evidence="1">3.4.19.12</ecNumber>
    </recommendedName>
</protein>
<dbReference type="Pfam" id="PF00443">
    <property type="entry name" value="UCH"/>
    <property type="match status" value="1"/>
</dbReference>
<dbReference type="GO" id="GO:0005829">
    <property type="term" value="C:cytosol"/>
    <property type="evidence" value="ECO:0007669"/>
    <property type="project" value="TreeGrafter"/>
</dbReference>
<dbReference type="SUPFAM" id="SSF54001">
    <property type="entry name" value="Cysteine proteinases"/>
    <property type="match status" value="1"/>
</dbReference>
<dbReference type="PANTHER" id="PTHR24006">
    <property type="entry name" value="UBIQUITIN CARBOXYL-TERMINAL HYDROLASE"/>
    <property type="match status" value="1"/>
</dbReference>
<dbReference type="AlphaFoldDB" id="A0A4S2MIB3"/>
<comment type="similarity">
    <text evidence="1">Belongs to the peptidase C19 family.</text>
</comment>
<feature type="compositionally biased region" description="Low complexity" evidence="2">
    <location>
        <begin position="365"/>
        <end position="379"/>
    </location>
</feature>
<keyword evidence="1" id="KW-0788">Thiol protease</keyword>
<dbReference type="STRING" id="147828.A0A4S2MIB3"/>
<dbReference type="GO" id="GO:0004843">
    <property type="term" value="F:cysteine-type deubiquitinase activity"/>
    <property type="evidence" value="ECO:0007669"/>
    <property type="project" value="UniProtKB-UniRule"/>
</dbReference>
<evidence type="ECO:0000259" key="3">
    <source>
        <dbReference type="PROSITE" id="PS50235"/>
    </source>
</evidence>
<sequence>MVKKTRRNKDAAVHETQLFRSAEDLRSTQKRGQFLVKGLHNLGNTCYLNSSLQCLSRSPYLLELLSLPPLSGATLKRPDGDSVRTLQICLPIMKAPITKRFTELCASLRDMRSDASGPCSLNPASLRESILERYPRFSGFGQQDSHEILRALLDCLKQEELMRWRKGILEKLSIDVKNVSSEDRQLIRTWGRAASIATIVDRLFGGILISTLQCCVCGTIRTTFEPFLDLSLPITDAKASFGRRSAAGKHEGVGKSKQELKRDRKKKKKGKPKREHRRRIKQEVDCLAVSSDGGSVDEPIESESPPLNVPCYSVTPTNDDADGSKPLQEQLHCTSSPRLALTSDGDTPGKPVVQTNYNGVTSQASSAGSMSRVDSSDSSNGGCADAEDSDEDRIYLKAISPCGNELSPNSTLLKPVASNNANDEGSILVETNTYLANQLANIHLHSHDCGPLGAEELLQASRLSQLPLRSSTSERCEFRSGDNDDSLYTCLSRFTTPEHLCGSNRIQCDTCSGRDPGDQSDASESHAAPNTRVYRDAIRRDLILEPPALLTIHLKRFQQFRNNLQKSQKPVKFPLILDISPFCSTLYLSPCDSVCYRLYGVVEHMGRLAGGHYVAYVAATAPNIEQDTGSSPASDRLNGFLQKFVGSLDHPPKWPLTVHDLVRRLRRCSRSQLLQSVSELSSFVNRATNSPDSTENEVRTEPEEPDKRTWFRCSDSHVSWVPVSAVLECQPFLLFYERIAS</sequence>
<dbReference type="InterPro" id="IPR018200">
    <property type="entry name" value="USP_CS"/>
</dbReference>
<keyword evidence="1" id="KW-0833">Ubl conjugation pathway</keyword>